<keyword evidence="1" id="KW-0812">Transmembrane</keyword>
<organism evidence="2 3">
    <name type="scientific">Microbacterium fluvii</name>
    <dbReference type="NCBI Taxonomy" id="415215"/>
    <lineage>
        <taxon>Bacteria</taxon>
        <taxon>Bacillati</taxon>
        <taxon>Actinomycetota</taxon>
        <taxon>Actinomycetes</taxon>
        <taxon>Micrococcales</taxon>
        <taxon>Microbacteriaceae</taxon>
        <taxon>Microbacterium</taxon>
    </lineage>
</organism>
<evidence type="ECO:0000256" key="1">
    <source>
        <dbReference type="SAM" id="Phobius"/>
    </source>
</evidence>
<dbReference type="RefSeq" id="WP_262873120.1">
    <property type="nucleotide sequence ID" value="NZ_BAABKW010000005.1"/>
</dbReference>
<feature type="transmembrane region" description="Helical" evidence="1">
    <location>
        <begin position="98"/>
        <end position="118"/>
    </location>
</feature>
<proteinExistence type="predicted"/>
<dbReference type="InterPro" id="IPR046740">
    <property type="entry name" value="DUF6790"/>
</dbReference>
<accession>A0ABW2HAW3</accession>
<keyword evidence="3" id="KW-1185">Reference proteome</keyword>
<comment type="caution">
    <text evidence="2">The sequence shown here is derived from an EMBL/GenBank/DDBJ whole genome shotgun (WGS) entry which is preliminary data.</text>
</comment>
<feature type="transmembrane region" description="Helical" evidence="1">
    <location>
        <begin position="130"/>
        <end position="154"/>
    </location>
</feature>
<feature type="transmembrane region" description="Helical" evidence="1">
    <location>
        <begin position="6"/>
        <end position="24"/>
    </location>
</feature>
<gene>
    <name evidence="2" type="ORF">ACFQRL_04445</name>
</gene>
<feature type="transmembrane region" description="Helical" evidence="1">
    <location>
        <begin position="36"/>
        <end position="55"/>
    </location>
</feature>
<dbReference type="Proteomes" id="UP001596507">
    <property type="component" value="Unassembled WGS sequence"/>
</dbReference>
<protein>
    <submittedName>
        <fullName evidence="2">DUF6790 family protein</fullName>
    </submittedName>
</protein>
<keyword evidence="1" id="KW-0472">Membrane</keyword>
<evidence type="ECO:0000313" key="3">
    <source>
        <dbReference type="Proteomes" id="UP001596507"/>
    </source>
</evidence>
<sequence length="156" mass="16443">MYFVVVGLQTVVLPLLFGTIHLVVAPGSPIAIYGMWWAFWGVGTRLLVAGITQLVKPDITSGIMGESAPSAAERTVTRELAQANIAFGAVGLLALIPGWWPIAGLAGGVYLGLAYLGHLRNRSRNAMETFAMWTDLIVAVIVIAAGVVGLAQVLTN</sequence>
<reference evidence="3" key="1">
    <citation type="journal article" date="2019" name="Int. J. Syst. Evol. Microbiol.">
        <title>The Global Catalogue of Microorganisms (GCM) 10K type strain sequencing project: providing services to taxonomists for standard genome sequencing and annotation.</title>
        <authorList>
            <consortium name="The Broad Institute Genomics Platform"/>
            <consortium name="The Broad Institute Genome Sequencing Center for Infectious Disease"/>
            <person name="Wu L."/>
            <person name="Ma J."/>
        </authorList>
    </citation>
    <scope>NUCLEOTIDE SEQUENCE [LARGE SCALE GENOMIC DNA]</scope>
    <source>
        <strain evidence="3">CGMCC 1.15772</strain>
    </source>
</reference>
<evidence type="ECO:0000313" key="2">
    <source>
        <dbReference type="EMBL" id="MFC7268208.1"/>
    </source>
</evidence>
<dbReference type="Pfam" id="PF20589">
    <property type="entry name" value="DUF6790"/>
    <property type="match status" value="1"/>
</dbReference>
<name>A0ABW2HAW3_9MICO</name>
<keyword evidence="1" id="KW-1133">Transmembrane helix</keyword>
<dbReference type="EMBL" id="JBHTBE010000001">
    <property type="protein sequence ID" value="MFC7268208.1"/>
    <property type="molecule type" value="Genomic_DNA"/>
</dbReference>